<sequence>MVSRNITIILLLFTLTFSSTFGLLKDYYCGIGFFSKIASFLSTIVCDRDTLNLCCEAHDICYDSENRTRAECDTAFCECSNEAEKDKFCRWWIGVSHCRMVKALGEKPYARSHRIFLIPDEAI</sequence>
<dbReference type="WBParaSite" id="PS1159_v2.g21456.t1">
    <property type="protein sequence ID" value="PS1159_v2.g21456.t1"/>
    <property type="gene ID" value="PS1159_v2.g21456"/>
</dbReference>
<name>A0AC35FW48_9BILA</name>
<dbReference type="Proteomes" id="UP000887580">
    <property type="component" value="Unplaced"/>
</dbReference>
<organism evidence="1 2">
    <name type="scientific">Panagrolaimus sp. PS1159</name>
    <dbReference type="NCBI Taxonomy" id="55785"/>
    <lineage>
        <taxon>Eukaryota</taxon>
        <taxon>Metazoa</taxon>
        <taxon>Ecdysozoa</taxon>
        <taxon>Nematoda</taxon>
        <taxon>Chromadorea</taxon>
        <taxon>Rhabditida</taxon>
        <taxon>Tylenchina</taxon>
        <taxon>Panagrolaimomorpha</taxon>
        <taxon>Panagrolaimoidea</taxon>
        <taxon>Panagrolaimidae</taxon>
        <taxon>Panagrolaimus</taxon>
    </lineage>
</organism>
<reference evidence="2" key="1">
    <citation type="submission" date="2022-11" db="UniProtKB">
        <authorList>
            <consortium name="WormBaseParasite"/>
        </authorList>
    </citation>
    <scope>IDENTIFICATION</scope>
</reference>
<proteinExistence type="predicted"/>
<evidence type="ECO:0000313" key="2">
    <source>
        <dbReference type="WBParaSite" id="PS1159_v2.g21456.t1"/>
    </source>
</evidence>
<protein>
    <submittedName>
        <fullName evidence="2">Phospholipase A2</fullName>
    </submittedName>
</protein>
<accession>A0AC35FW48</accession>
<evidence type="ECO:0000313" key="1">
    <source>
        <dbReference type="Proteomes" id="UP000887580"/>
    </source>
</evidence>